<dbReference type="EMBL" id="JABJRC010000002">
    <property type="protein sequence ID" value="NOL40305.1"/>
    <property type="molecule type" value="Genomic_DNA"/>
</dbReference>
<keyword evidence="3" id="KW-1185">Reference proteome</keyword>
<protein>
    <submittedName>
        <fullName evidence="1">Outer membrane murein-binding lipoprotein Lpp</fullName>
    </submittedName>
</protein>
<reference evidence="2 3" key="1">
    <citation type="submission" date="2020-05" db="EMBL/GenBank/DDBJ databases">
        <title>Genome sequence of Kribbella sandramycini ATCC 39419.</title>
        <authorList>
            <person name="Maclea K.S."/>
            <person name="Fair J.L."/>
        </authorList>
    </citation>
    <scope>NUCLEOTIDE SEQUENCE [LARGE SCALE GENOMIC DNA]</scope>
    <source>
        <strain evidence="2 3">ATCC 39419</strain>
    </source>
</reference>
<name>A0A7Y4KX60_9ACTN</name>
<dbReference type="RefSeq" id="WP_171672735.1">
    <property type="nucleotide sequence ID" value="NZ_BAAAGT010000002.1"/>
</dbReference>
<dbReference type="Proteomes" id="UP000534306">
    <property type="component" value="Unassembled WGS sequence"/>
</dbReference>
<accession>A0A7Y4KX60</accession>
<organism evidence="2 3">
    <name type="scientific">Kribbella sandramycini</name>
    <dbReference type="NCBI Taxonomy" id="60450"/>
    <lineage>
        <taxon>Bacteria</taxon>
        <taxon>Bacillati</taxon>
        <taxon>Actinomycetota</taxon>
        <taxon>Actinomycetes</taxon>
        <taxon>Propionibacteriales</taxon>
        <taxon>Kribbellaceae</taxon>
        <taxon>Kribbella</taxon>
    </lineage>
</organism>
<gene>
    <name evidence="1" type="ORF">HNR71_005507</name>
    <name evidence="2" type="ORF">HPO96_08620</name>
</gene>
<sequence length="137" mass="14081">MGAVLATALLAAGCASPEQKLRDAAAQAGREAASEVGTARLAVEQLQAGQLWAQPAGQVVGDAEKGVEQAASSFAAQQPTSDEAQRLYDQVTKALDDATQAVTSVRIALGNGDLDRAGRQLAGLRVAADQLRRIGEL</sequence>
<dbReference type="EMBL" id="JACHKF010000001">
    <property type="protein sequence ID" value="MBB6569870.1"/>
    <property type="molecule type" value="Genomic_DNA"/>
</dbReference>
<dbReference type="AlphaFoldDB" id="A0A7Y4KX60"/>
<keyword evidence="1" id="KW-0449">Lipoprotein</keyword>
<dbReference type="Proteomes" id="UP000553957">
    <property type="component" value="Unassembled WGS sequence"/>
</dbReference>
<evidence type="ECO:0000313" key="3">
    <source>
        <dbReference type="Proteomes" id="UP000534306"/>
    </source>
</evidence>
<evidence type="ECO:0000313" key="2">
    <source>
        <dbReference type="EMBL" id="NOL40305.1"/>
    </source>
</evidence>
<evidence type="ECO:0000313" key="1">
    <source>
        <dbReference type="EMBL" id="MBB6569870.1"/>
    </source>
</evidence>
<proteinExistence type="predicted"/>
<evidence type="ECO:0000313" key="4">
    <source>
        <dbReference type="Proteomes" id="UP000553957"/>
    </source>
</evidence>
<comment type="caution">
    <text evidence="2">The sequence shown here is derived from an EMBL/GenBank/DDBJ whole genome shotgun (WGS) entry which is preliminary data.</text>
</comment>
<reference evidence="1 4" key="2">
    <citation type="submission" date="2020-08" db="EMBL/GenBank/DDBJ databases">
        <title>Sequencing the genomes of 1000 actinobacteria strains.</title>
        <authorList>
            <person name="Klenk H.-P."/>
        </authorList>
    </citation>
    <scope>NUCLEOTIDE SEQUENCE [LARGE SCALE GENOMIC DNA]</scope>
    <source>
        <strain evidence="1 4">DSM 15626</strain>
    </source>
</reference>